<feature type="binding site" evidence="2">
    <location>
        <position position="108"/>
    </location>
    <ligand>
        <name>L-histidine</name>
        <dbReference type="ChEBI" id="CHEBI:57595"/>
    </ligand>
</feature>
<feature type="domain" description="Class II Histidinyl-tRNA synthetase (HisRS)-like catalytic core" evidence="3">
    <location>
        <begin position="267"/>
        <end position="369"/>
    </location>
</feature>
<keyword evidence="4" id="KW-0328">Glycosyltransferase</keyword>
<dbReference type="InterPro" id="IPR004516">
    <property type="entry name" value="HisRS/HisZ"/>
</dbReference>
<proteinExistence type="predicted"/>
<gene>
    <name evidence="4" type="ORF">F6X38_22725</name>
</gene>
<dbReference type="AlphaFoldDB" id="A0A7V7TUF0"/>
<dbReference type="PANTHER" id="PTHR43707:SF1">
    <property type="entry name" value="HISTIDINE--TRNA LIGASE, MITOCHONDRIAL-RELATED"/>
    <property type="match status" value="1"/>
</dbReference>
<dbReference type="PIRSF" id="PIRSF001549">
    <property type="entry name" value="His-tRNA_synth"/>
    <property type="match status" value="1"/>
</dbReference>
<dbReference type="InterPro" id="IPR041715">
    <property type="entry name" value="HisRS-like_core"/>
</dbReference>
<evidence type="ECO:0000313" key="4">
    <source>
        <dbReference type="EMBL" id="KAB0675823.1"/>
    </source>
</evidence>
<evidence type="ECO:0000256" key="2">
    <source>
        <dbReference type="PIRSR" id="PIRSR001549-1"/>
    </source>
</evidence>
<dbReference type="InterPro" id="IPR045864">
    <property type="entry name" value="aa-tRNA-synth_II/BPL/LPL"/>
</dbReference>
<dbReference type="GO" id="GO:0000105">
    <property type="term" value="P:L-histidine biosynthetic process"/>
    <property type="evidence" value="ECO:0007669"/>
    <property type="project" value="UniProtKB-KW"/>
</dbReference>
<dbReference type="SUPFAM" id="SSF55681">
    <property type="entry name" value="Class II aaRS and biotin synthetases"/>
    <property type="match status" value="1"/>
</dbReference>
<reference evidence="4 5" key="1">
    <citation type="submission" date="2019-09" db="EMBL/GenBank/DDBJ databases">
        <title>YIM 132180 draft genome.</title>
        <authorList>
            <person name="Zhang K."/>
        </authorList>
    </citation>
    <scope>NUCLEOTIDE SEQUENCE [LARGE SCALE GENOMIC DNA]</scope>
    <source>
        <strain evidence="4 5">YIM 132180</strain>
    </source>
</reference>
<dbReference type="GO" id="GO:0016757">
    <property type="term" value="F:glycosyltransferase activity"/>
    <property type="evidence" value="ECO:0007669"/>
    <property type="project" value="UniProtKB-KW"/>
</dbReference>
<dbReference type="NCBIfam" id="NF008951">
    <property type="entry name" value="PRK12295.1-4"/>
    <property type="match status" value="1"/>
</dbReference>
<keyword evidence="1" id="KW-0368">Histidine biosynthesis</keyword>
<dbReference type="Gene3D" id="3.30.930.10">
    <property type="entry name" value="Bira Bifunctional Protein, Domain 2"/>
    <property type="match status" value="1"/>
</dbReference>
<feature type="binding site" evidence="2">
    <location>
        <position position="317"/>
    </location>
    <ligand>
        <name>L-histidine</name>
        <dbReference type="ChEBI" id="CHEBI:57595"/>
    </ligand>
</feature>
<dbReference type="GO" id="GO:0006427">
    <property type="term" value="P:histidyl-tRNA aminoacylation"/>
    <property type="evidence" value="ECO:0007669"/>
    <property type="project" value="TreeGrafter"/>
</dbReference>
<sequence>MSPAASPSATETALVRLFERLDAVHVDVPLLQPAEPYLDSTGEALRRRIFLTRGEAGEVLCLRPDFTIPVCLAHIAAPSALPRRYSYLGPIFRQGRAGEGEFRQAGLEDLGDPDKAKADARALLATLEALAACGLANVETDVVLGDQALFEAFLAGLGLPESWQRRLVRTFGDDVLMRAALADLAQHDGWSLAGLDPALRRLAAGKDVDALIEAVEGLKAEGGLPPHSGRTAPEIAQRLVEKVAFAETALSEDSLSRLREFLAIDCTLDDAPARLAHACGADIDLGRSLAFFAERAQALAEAGVDLSAVRYRAAFGRAIDYYTGLVFEARRPGVPEPLAGGGRYDRLLAYLGAKSPVPAVGVSLWLDRIEAAAR</sequence>
<feature type="binding site" evidence="2">
    <location>
        <begin position="65"/>
        <end position="67"/>
    </location>
    <ligand>
        <name>L-histidine</name>
        <dbReference type="ChEBI" id="CHEBI:57595"/>
    </ligand>
</feature>
<comment type="caution">
    <text evidence="4">The sequence shown here is derived from an EMBL/GenBank/DDBJ whole genome shotgun (WGS) entry which is preliminary data.</text>
</comment>
<feature type="binding site" evidence="2">
    <location>
        <position position="104"/>
    </location>
    <ligand>
        <name>L-histidine</name>
        <dbReference type="ChEBI" id="CHEBI:57595"/>
    </ligand>
</feature>
<evidence type="ECO:0000259" key="3">
    <source>
        <dbReference type="Pfam" id="PF13393"/>
    </source>
</evidence>
<organism evidence="4 5">
    <name type="scientific">Plantimonas leprariae</name>
    <dbReference type="NCBI Taxonomy" id="2615207"/>
    <lineage>
        <taxon>Bacteria</taxon>
        <taxon>Pseudomonadati</taxon>
        <taxon>Pseudomonadota</taxon>
        <taxon>Alphaproteobacteria</taxon>
        <taxon>Hyphomicrobiales</taxon>
        <taxon>Aurantimonadaceae</taxon>
        <taxon>Plantimonas</taxon>
    </lineage>
</organism>
<feature type="domain" description="Class II Histidinyl-tRNA synthetase (HisRS)-like catalytic core" evidence="3">
    <location>
        <begin position="10"/>
        <end position="173"/>
    </location>
</feature>
<evidence type="ECO:0000256" key="1">
    <source>
        <dbReference type="ARBA" id="ARBA00023102"/>
    </source>
</evidence>
<evidence type="ECO:0000313" key="5">
    <source>
        <dbReference type="Proteomes" id="UP000432089"/>
    </source>
</evidence>
<dbReference type="RefSeq" id="WP_150973941.1">
    <property type="nucleotide sequence ID" value="NZ_VZDO01000029.1"/>
</dbReference>
<dbReference type="GO" id="GO:0005737">
    <property type="term" value="C:cytoplasm"/>
    <property type="evidence" value="ECO:0007669"/>
    <property type="project" value="InterPro"/>
</dbReference>
<dbReference type="Proteomes" id="UP000432089">
    <property type="component" value="Unassembled WGS sequence"/>
</dbReference>
<keyword evidence="4" id="KW-0808">Transferase</keyword>
<accession>A0A7V7TUF0</accession>
<name>A0A7V7TUF0_9HYPH</name>
<feature type="binding site" evidence="2">
    <location>
        <begin position="321"/>
        <end position="322"/>
    </location>
    <ligand>
        <name>L-histidine</name>
        <dbReference type="ChEBI" id="CHEBI:57595"/>
    </ligand>
</feature>
<dbReference type="GO" id="GO:0004821">
    <property type="term" value="F:histidine-tRNA ligase activity"/>
    <property type="evidence" value="ECO:0007669"/>
    <property type="project" value="TreeGrafter"/>
</dbReference>
<keyword evidence="5" id="KW-1185">Reference proteome</keyword>
<dbReference type="PANTHER" id="PTHR43707">
    <property type="entry name" value="HISTIDYL-TRNA SYNTHETASE"/>
    <property type="match status" value="1"/>
</dbReference>
<dbReference type="Pfam" id="PF13393">
    <property type="entry name" value="tRNA-synt_His"/>
    <property type="match status" value="2"/>
</dbReference>
<dbReference type="EMBL" id="VZDO01000029">
    <property type="protein sequence ID" value="KAB0675823.1"/>
    <property type="molecule type" value="Genomic_DNA"/>
</dbReference>
<feature type="binding site" evidence="2">
    <location>
        <position position="93"/>
    </location>
    <ligand>
        <name>L-histidine</name>
        <dbReference type="ChEBI" id="CHEBI:57595"/>
    </ligand>
</feature>
<keyword evidence="1" id="KW-0028">Amino-acid biosynthesis</keyword>
<protein>
    <submittedName>
        <fullName evidence="4">ATP phosphoribosyltransferase regulatory subunit</fullName>
    </submittedName>
</protein>